<dbReference type="EMBL" id="AP027729">
    <property type="protein sequence ID" value="BDZ40743.1"/>
    <property type="molecule type" value="Genomic_DNA"/>
</dbReference>
<feature type="region of interest" description="Disordered" evidence="1">
    <location>
        <begin position="121"/>
        <end position="142"/>
    </location>
</feature>
<dbReference type="InterPro" id="IPR048458">
    <property type="entry name" value="MalQ_N"/>
</dbReference>
<dbReference type="Proteomes" id="UP001321475">
    <property type="component" value="Chromosome"/>
</dbReference>
<evidence type="ECO:0000259" key="2">
    <source>
        <dbReference type="Pfam" id="PF21226"/>
    </source>
</evidence>
<accession>A0ABN6X9G2</accession>
<keyword evidence="4" id="KW-1185">Reference proteome</keyword>
<dbReference type="Pfam" id="PF21226">
    <property type="entry name" value="MalQ_N"/>
    <property type="match status" value="1"/>
</dbReference>
<organism evidence="3 4">
    <name type="scientific">Paraoerskovia sediminicola</name>
    <dbReference type="NCBI Taxonomy" id="1138587"/>
    <lineage>
        <taxon>Bacteria</taxon>
        <taxon>Bacillati</taxon>
        <taxon>Actinomycetota</taxon>
        <taxon>Actinomycetes</taxon>
        <taxon>Micrococcales</taxon>
        <taxon>Cellulomonadaceae</taxon>
        <taxon>Paraoerskovia</taxon>
    </lineage>
</organism>
<evidence type="ECO:0000256" key="1">
    <source>
        <dbReference type="SAM" id="MobiDB-lite"/>
    </source>
</evidence>
<feature type="region of interest" description="Disordered" evidence="1">
    <location>
        <begin position="1"/>
        <end position="24"/>
    </location>
</feature>
<feature type="compositionally biased region" description="Low complexity" evidence="1">
    <location>
        <begin position="13"/>
        <end position="24"/>
    </location>
</feature>
<feature type="domain" description="MalQ N-terminal beta-sandwich" evidence="2">
    <location>
        <begin position="88"/>
        <end position="199"/>
    </location>
</feature>
<name>A0ABN6X9G2_9CELL</name>
<evidence type="ECO:0000313" key="4">
    <source>
        <dbReference type="Proteomes" id="UP001321475"/>
    </source>
</evidence>
<gene>
    <name evidence="3" type="ORF">GCM10025865_00420</name>
</gene>
<evidence type="ECO:0000313" key="3">
    <source>
        <dbReference type="EMBL" id="BDZ40743.1"/>
    </source>
</evidence>
<protein>
    <recommendedName>
        <fullName evidence="2">MalQ N-terminal beta-sandwich domain-containing protein</fullName>
    </recommendedName>
</protein>
<sequence>MSSVDPRDPAVPEASEASRADAASEPLRRLAGVHGVATEFWGFDGARRDVPRSSLVAALSALGVSADTPERIELEIEQAENDPWTRLLPDTVVTTSGKAHEIPVHVDDGAPVEVWVELERDAGRDDDPRAARTGHDGDAPAPETVTLAQVDRWVPPRTVHGRRVGRATFEVPTDLPLGWHTLHARSGDARATTPLVVTPRRLKLPKALRSGPGWGLMTQLYSVRSARSWGSAT</sequence>
<proteinExistence type="predicted"/>
<feature type="compositionally biased region" description="Basic and acidic residues" evidence="1">
    <location>
        <begin position="1"/>
        <end position="10"/>
    </location>
</feature>
<feature type="compositionally biased region" description="Basic and acidic residues" evidence="1">
    <location>
        <begin position="121"/>
        <end position="138"/>
    </location>
</feature>
<reference evidence="4" key="1">
    <citation type="journal article" date="2019" name="Int. J. Syst. Evol. Microbiol.">
        <title>The Global Catalogue of Microorganisms (GCM) 10K type strain sequencing project: providing services to taxonomists for standard genome sequencing and annotation.</title>
        <authorList>
            <consortium name="The Broad Institute Genomics Platform"/>
            <consortium name="The Broad Institute Genome Sequencing Center for Infectious Disease"/>
            <person name="Wu L."/>
            <person name="Ma J."/>
        </authorList>
    </citation>
    <scope>NUCLEOTIDE SEQUENCE [LARGE SCALE GENOMIC DNA]</scope>
    <source>
        <strain evidence="4">NBRC 108565</strain>
    </source>
</reference>